<evidence type="ECO:0000313" key="3">
    <source>
        <dbReference type="Proteomes" id="UP000230161"/>
    </source>
</evidence>
<dbReference type="PANTHER" id="PTHR12558:SF33">
    <property type="entry name" value="BLL7664 PROTEIN"/>
    <property type="match status" value="1"/>
</dbReference>
<gene>
    <name evidence="2" type="ORF">CLV54_2089</name>
</gene>
<comment type="caution">
    <text evidence="2">The sequence shown here is derived from an EMBL/GenBank/DDBJ whole genome shotgun (WGS) entry which is preliminary data.</text>
</comment>
<evidence type="ECO:0000259" key="1">
    <source>
        <dbReference type="Pfam" id="PF17128"/>
    </source>
</evidence>
<accession>A0A2M9BWG2</accession>
<dbReference type="InterPro" id="IPR019734">
    <property type="entry name" value="TPR_rpt"/>
</dbReference>
<feature type="domain" description="DUF5107" evidence="1">
    <location>
        <begin position="57"/>
        <end position="369"/>
    </location>
</feature>
<dbReference type="RefSeq" id="WP_100344868.1">
    <property type="nucleotide sequence ID" value="NZ_PGFB01000003.1"/>
</dbReference>
<dbReference type="Gene3D" id="1.25.40.10">
    <property type="entry name" value="Tetratricopeptide repeat domain"/>
    <property type="match status" value="4"/>
</dbReference>
<dbReference type="Pfam" id="PF17128">
    <property type="entry name" value="DUF5107"/>
    <property type="match status" value="1"/>
</dbReference>
<dbReference type="OrthoDB" id="174931at2"/>
<dbReference type="SUPFAM" id="SSF48452">
    <property type="entry name" value="TPR-like"/>
    <property type="match status" value="3"/>
</dbReference>
<sequence>MFDAEPRLEFPEIPSDQRLHGVAAWREPVEIASYSPGEPDRYPAYLETRVYQGSSGQVFPLPFFERIEPESHPHSWDAIHLENEYLRLMVLPELGGRIHVGYDKTTGTDFFYRNNVIKPALVGLAGPWISGGVEFNWPQHHRPGTYLPTDAVIEREDDGAVTVWCSDHDPFARMKGMHGIRIRPGSALIEARVRLFNRTEDVQTFLWWANVAASVNDDYQSFFPTDVHVVADHAKRAITTFPEATGSYYGVDYPARRSADRPDADRLDWYRNIPVPTSYMCLGSDDDFFGGYDHGKRAGFVHVADHHIAPGKKQWTWGNAPFGWAWDDNLTDGDGPYIELMAGVYTDNQPDFSYLAPGETKAFSQFWYPYQSIGIVHQATTEAAVRLDVEKLSDAGPAGTTVEFGVATTTRREGVRVRIESTTGETLVSETATIAPGSALHRIVQLPGEWARSSLRIVVEHDGEELLGWSYNDADAEAPLPEAATELPLPEQIESADELYLAGIHLAQYRHASRSPEPYWEELLRRDPHDSRANVALAARRYRSGDHEAAEALLRTAIARQTRRNPNPSDGEAHYRLGIVLTHLERFDEAYDALSKSLWNAAWRSPAHTALARLDARAGRWTPALAHARSALDSESQNLQARNIAAIALGRLGRAQEAEASIASTRAIDPLDWWSIDLAGDPLECGAQTMMDVALEYISVGLPHSALRVLDAAARQHRSAPSIGESNPAPLIHYYRSEAFLELGDEEGAAAALRAAQTVDATRCLPGRIADADLLARALARDGRDARAAALLGHWLYFQRRYEASVALLEASAALDPNDPVVWRGLAIAAFNVDDDPAAAARHYAKALALSPRDAKLRYEADQLAKRARVAPEERLDALADDLELVAERDDLTVEFAELLVVTERAHEARSLLRERRFQPWEGGEGRVLSIWEFAHAALAREAMAQRRPSEAADLLRSALDSPPSLGEARHPLANCSDLYLAYGDALHAAGDTANALSAWEAAAHSVGDFQTMASVPYSEMTYFSALALERLGDPDAAARLVDRLEQYITTLGETPATIDYFATSLPSMLLFREDLSLRQRVTVTVVEAQIALFRRDPGTARVLLDSAIADDPANILVPTLRDHLGARLLSAS</sequence>
<dbReference type="PANTHER" id="PTHR12558">
    <property type="entry name" value="CELL DIVISION CYCLE 16,23,27"/>
    <property type="match status" value="1"/>
</dbReference>
<keyword evidence="3" id="KW-1185">Reference proteome</keyword>
<dbReference type="InterPro" id="IPR033396">
    <property type="entry name" value="DUF5107"/>
</dbReference>
<evidence type="ECO:0000313" key="2">
    <source>
        <dbReference type="EMBL" id="PJJ62292.1"/>
    </source>
</evidence>
<protein>
    <submittedName>
        <fullName evidence="2">Tetratricopeptide repeat protein</fullName>
    </submittedName>
</protein>
<reference evidence="2 3" key="1">
    <citation type="submission" date="2017-11" db="EMBL/GenBank/DDBJ databases">
        <title>Genomic Encyclopedia of Archaeal and Bacterial Type Strains, Phase II (KMG-II): From Individual Species to Whole Genera.</title>
        <authorList>
            <person name="Goeker M."/>
        </authorList>
    </citation>
    <scope>NUCLEOTIDE SEQUENCE [LARGE SCALE GENOMIC DNA]</scope>
    <source>
        <strain evidence="2 3">DSM 25625</strain>
    </source>
</reference>
<dbReference type="Proteomes" id="UP000230161">
    <property type="component" value="Unassembled WGS sequence"/>
</dbReference>
<dbReference type="SMART" id="SM00028">
    <property type="entry name" value="TPR"/>
    <property type="match status" value="6"/>
</dbReference>
<proteinExistence type="predicted"/>
<organism evidence="2 3">
    <name type="scientific">Compostimonas suwonensis</name>
    <dbReference type="NCBI Taxonomy" id="1048394"/>
    <lineage>
        <taxon>Bacteria</taxon>
        <taxon>Bacillati</taxon>
        <taxon>Actinomycetota</taxon>
        <taxon>Actinomycetes</taxon>
        <taxon>Micrococcales</taxon>
        <taxon>Microbacteriaceae</taxon>
        <taxon>Compostimonas</taxon>
    </lineage>
</organism>
<dbReference type="InterPro" id="IPR011990">
    <property type="entry name" value="TPR-like_helical_dom_sf"/>
</dbReference>
<dbReference type="EMBL" id="PGFB01000003">
    <property type="protein sequence ID" value="PJJ62292.1"/>
    <property type="molecule type" value="Genomic_DNA"/>
</dbReference>
<dbReference type="AlphaFoldDB" id="A0A2M9BWG2"/>
<dbReference type="Pfam" id="PF13432">
    <property type="entry name" value="TPR_16"/>
    <property type="match status" value="3"/>
</dbReference>
<name>A0A2M9BWG2_9MICO</name>